<evidence type="ECO:0000259" key="2">
    <source>
        <dbReference type="Pfam" id="PF13529"/>
    </source>
</evidence>
<dbReference type="Pfam" id="PF13529">
    <property type="entry name" value="Peptidase_C39_2"/>
    <property type="match status" value="1"/>
</dbReference>
<dbReference type="Proteomes" id="UP000034855">
    <property type="component" value="Unassembled WGS sequence"/>
</dbReference>
<dbReference type="InterPro" id="IPR039564">
    <property type="entry name" value="Peptidase_C39-like"/>
</dbReference>
<proteinExistence type="predicted"/>
<dbReference type="EMBL" id="LBXR01000017">
    <property type="protein sequence ID" value="KKR34343.1"/>
    <property type="molecule type" value="Genomic_DNA"/>
</dbReference>
<evidence type="ECO:0000256" key="1">
    <source>
        <dbReference type="SAM" id="SignalP"/>
    </source>
</evidence>
<comment type="caution">
    <text evidence="3">The sequence shown here is derived from an EMBL/GenBank/DDBJ whole genome shotgun (WGS) entry which is preliminary data.</text>
</comment>
<feature type="domain" description="Peptidase C39-like" evidence="2">
    <location>
        <begin position="29"/>
        <end position="176"/>
    </location>
</feature>
<gene>
    <name evidence="3" type="ORF">UT67_C0017G0005</name>
</gene>
<feature type="signal peptide" evidence="1">
    <location>
        <begin position="1"/>
        <end position="22"/>
    </location>
</feature>
<protein>
    <recommendedName>
        <fullName evidence="2">Peptidase C39-like domain-containing protein</fullName>
    </recommendedName>
</protein>
<name>A0A0G0Q2J1_9BACT</name>
<keyword evidence="1" id="KW-0732">Signal</keyword>
<organism evidence="3 4">
    <name type="scientific">Candidatus Magasanikbacteria bacterium GW2011_GWA2_40_10</name>
    <dbReference type="NCBI Taxonomy" id="1619037"/>
    <lineage>
        <taxon>Bacteria</taxon>
        <taxon>Candidatus Magasanikiibacteriota</taxon>
    </lineage>
</organism>
<evidence type="ECO:0000313" key="3">
    <source>
        <dbReference type="EMBL" id="KKR34343.1"/>
    </source>
</evidence>
<dbReference type="AlphaFoldDB" id="A0A0G0Q2J1"/>
<reference evidence="3 4" key="1">
    <citation type="journal article" date="2015" name="Nature">
        <title>rRNA introns, odd ribosomes, and small enigmatic genomes across a large radiation of phyla.</title>
        <authorList>
            <person name="Brown C.T."/>
            <person name="Hug L.A."/>
            <person name="Thomas B.C."/>
            <person name="Sharon I."/>
            <person name="Castelle C.J."/>
            <person name="Singh A."/>
            <person name="Wilkins M.J."/>
            <person name="Williams K.H."/>
            <person name="Banfield J.F."/>
        </authorList>
    </citation>
    <scope>NUCLEOTIDE SEQUENCE [LARGE SCALE GENOMIC DNA]</scope>
</reference>
<sequence>MSKFILSLLLVTSGLGISTAHAKELVNLPVPYISEAPDGLMVKPWNNSCEEASTAMLDEYYAGNRDKKTAKTKAKKSILRYVEIENKVFGYNGNTNAAEMIKIINEYSMYFEAIIKINPTLDDIKNELTADRPIIALLYGKNLNNPRIQFSRSGSYYHTFVIKGFDDETEEFIVNDNGDFTKGLDLRYKYDTILGALRDYALRDYNHKTQLTEKPATVLFTSQRMLVKTVGNNKIYLIKDNKKSYVSSPAVFKTRGWKWSFVQTVSKTWLEKFQSGPAI</sequence>
<evidence type="ECO:0000313" key="4">
    <source>
        <dbReference type="Proteomes" id="UP000034855"/>
    </source>
</evidence>
<dbReference type="STRING" id="1619037.UT67_C0017G0005"/>
<accession>A0A0G0Q2J1</accession>
<feature type="chain" id="PRO_5002533953" description="Peptidase C39-like domain-containing protein" evidence="1">
    <location>
        <begin position="23"/>
        <end position="279"/>
    </location>
</feature>
<dbReference type="Gene3D" id="3.90.70.10">
    <property type="entry name" value="Cysteine proteinases"/>
    <property type="match status" value="1"/>
</dbReference>